<proteinExistence type="predicted"/>
<reference evidence="2" key="1">
    <citation type="journal article" date="2022" name="Int. J. Mol. Sci.">
        <title>Draft Genome of Tanacetum Coccineum: Genomic Comparison of Closely Related Tanacetum-Family Plants.</title>
        <authorList>
            <person name="Yamashiro T."/>
            <person name="Shiraishi A."/>
            <person name="Nakayama K."/>
            <person name="Satake H."/>
        </authorList>
    </citation>
    <scope>NUCLEOTIDE SEQUENCE</scope>
</reference>
<feature type="region of interest" description="Disordered" evidence="1">
    <location>
        <begin position="210"/>
        <end position="232"/>
    </location>
</feature>
<feature type="compositionally biased region" description="Basic residues" evidence="1">
    <location>
        <begin position="114"/>
        <end position="125"/>
    </location>
</feature>
<evidence type="ECO:0000313" key="3">
    <source>
        <dbReference type="Proteomes" id="UP001151760"/>
    </source>
</evidence>
<evidence type="ECO:0000256" key="1">
    <source>
        <dbReference type="SAM" id="MobiDB-lite"/>
    </source>
</evidence>
<organism evidence="2 3">
    <name type="scientific">Tanacetum coccineum</name>
    <dbReference type="NCBI Taxonomy" id="301880"/>
    <lineage>
        <taxon>Eukaryota</taxon>
        <taxon>Viridiplantae</taxon>
        <taxon>Streptophyta</taxon>
        <taxon>Embryophyta</taxon>
        <taxon>Tracheophyta</taxon>
        <taxon>Spermatophyta</taxon>
        <taxon>Magnoliopsida</taxon>
        <taxon>eudicotyledons</taxon>
        <taxon>Gunneridae</taxon>
        <taxon>Pentapetalae</taxon>
        <taxon>asterids</taxon>
        <taxon>campanulids</taxon>
        <taxon>Asterales</taxon>
        <taxon>Asteraceae</taxon>
        <taxon>Asteroideae</taxon>
        <taxon>Anthemideae</taxon>
        <taxon>Anthemidinae</taxon>
        <taxon>Tanacetum</taxon>
    </lineage>
</organism>
<sequence>MGNNNFSKCIFESMVKNLDNAGKFLMYPRFIQVFLDNQLEGMSSHKRIYVTPSHTKKIFANMRRQGKDFSGRETPLFPTMVVQAQEEMGEGSAMPTDPHHTPIITQPSSSQPQRKQKSRRSKRKDTKVPQSSDPTNVADEAVNKEPSMQLKELMDFCTKLQQRVLDLENTKTAQAQEITSLKKRVKKLEKKGGSRTHKLKRLYRVGRSARVVSSEEASLGDQEDASKQERKIDDIDKDAEITLVDET</sequence>
<comment type="caution">
    <text evidence="2">The sequence shown here is derived from an EMBL/GenBank/DDBJ whole genome shotgun (WGS) entry which is preliminary data.</text>
</comment>
<protein>
    <submittedName>
        <fullName evidence="2">Uncharacterized protein</fullName>
    </submittedName>
</protein>
<name>A0ABQ5HJG2_9ASTR</name>
<evidence type="ECO:0000313" key="2">
    <source>
        <dbReference type="EMBL" id="GJT88033.1"/>
    </source>
</evidence>
<feature type="region of interest" description="Disordered" evidence="1">
    <location>
        <begin position="87"/>
        <end position="143"/>
    </location>
</feature>
<dbReference type="EMBL" id="BQNB010019691">
    <property type="protein sequence ID" value="GJT88033.1"/>
    <property type="molecule type" value="Genomic_DNA"/>
</dbReference>
<keyword evidence="3" id="KW-1185">Reference proteome</keyword>
<accession>A0ABQ5HJG2</accession>
<gene>
    <name evidence="2" type="ORF">Tco_1069750</name>
</gene>
<reference evidence="2" key="2">
    <citation type="submission" date="2022-01" db="EMBL/GenBank/DDBJ databases">
        <authorList>
            <person name="Yamashiro T."/>
            <person name="Shiraishi A."/>
            <person name="Satake H."/>
            <person name="Nakayama K."/>
        </authorList>
    </citation>
    <scope>NUCLEOTIDE SEQUENCE</scope>
</reference>
<dbReference type="Proteomes" id="UP001151760">
    <property type="component" value="Unassembled WGS sequence"/>
</dbReference>